<dbReference type="InterPro" id="IPR001841">
    <property type="entry name" value="Znf_RING"/>
</dbReference>
<evidence type="ECO:0000256" key="5">
    <source>
        <dbReference type="ARBA" id="ARBA00022771"/>
    </source>
</evidence>
<dbReference type="VEuPathDB" id="TriTrypDB:TRSC58_06715"/>
<keyword evidence="7" id="KW-0805">Transcription regulation</keyword>
<evidence type="ECO:0000313" key="13">
    <source>
        <dbReference type="EMBL" id="ESL05628.1"/>
    </source>
</evidence>
<evidence type="ECO:0000256" key="4">
    <source>
        <dbReference type="ARBA" id="ARBA00022737"/>
    </source>
</evidence>
<dbReference type="CDD" id="cd06008">
    <property type="entry name" value="NF-X1-zinc-finger"/>
    <property type="match status" value="4"/>
</dbReference>
<comment type="caution">
    <text evidence="13">The sequence shown here is derived from an EMBL/GenBank/DDBJ whole genome shotgun (WGS) entry which is preliminary data.</text>
</comment>
<dbReference type="SMART" id="SM00393">
    <property type="entry name" value="R3H"/>
    <property type="match status" value="1"/>
</dbReference>
<evidence type="ECO:0000256" key="6">
    <source>
        <dbReference type="ARBA" id="ARBA00022833"/>
    </source>
</evidence>
<dbReference type="PROSITE" id="PS50089">
    <property type="entry name" value="ZF_RING_2"/>
    <property type="match status" value="1"/>
</dbReference>
<comment type="similarity">
    <text evidence="2">Belongs to the NFX1 family.</text>
</comment>
<evidence type="ECO:0000256" key="1">
    <source>
        <dbReference type="ARBA" id="ARBA00004123"/>
    </source>
</evidence>
<evidence type="ECO:0000256" key="3">
    <source>
        <dbReference type="ARBA" id="ARBA00022723"/>
    </source>
</evidence>
<dbReference type="InterPro" id="IPR019786">
    <property type="entry name" value="Zinc_finger_PHD-type_CS"/>
</dbReference>
<dbReference type="Pfam" id="PF01424">
    <property type="entry name" value="R3H"/>
    <property type="match status" value="1"/>
</dbReference>
<accession>A0A061IS94</accession>
<evidence type="ECO:0000256" key="8">
    <source>
        <dbReference type="ARBA" id="ARBA00023163"/>
    </source>
</evidence>
<keyword evidence="14" id="KW-1185">Reference proteome</keyword>
<feature type="domain" description="RING-type" evidence="11">
    <location>
        <begin position="37"/>
        <end position="86"/>
    </location>
</feature>
<gene>
    <name evidence="13" type="ORF">TRSC58_06715</name>
</gene>
<sequence length="820" mass="90622">MLVRLEEVDGLNEDDSGVLSERSKEIIQQLRLLCYECVSCLCNIRHDVAVWSCSECFRIFHLYCIKKWAKQTESGAGSSFRCPQCQVTQEPVSKYLCFCGKMRDPPYDPHVTPHSCGQKCGKKRPLCDHPCPVQCHPGPCPECPFFTGPKPCHCGATTYTWRCGQPDPQKSCDNVCSKRLNCSIHTCKRKCHAGACDPCPERVLAICHCELETRELPCGSASFSCGRVCGKTLRCGLHVCDLLCHSGACPPCVRDPSIIVTCPCGYLPLTVIRTRCSDPIPTCGKLCGRVLDCQRHTCQALCHEGVCEPCQQRALTKCVCGATQKLVPCAEQDGFCCNIICRAKLSCGKHTCRATCCPARKQQNSVVHQCNQVCNKQLPCGHTCLEACHRGMCPPCVHVVPERLVCRCGSEVLMPPQPCGTPPPTCTRACTLPLSCNHPPVKHNCHYGECPPCMFPVEKLCAGGHTVVKNAPCSAAFVCCSSKCGKLLVCGHACPRVCHPGLCMEEQHPCLQLCGKLYAECGHACKAKCHFLKGCPPCTETVVCRCQCGRQTQHVPCRKFLRYVREHAGEGMTIKCDADCLFNRRLDILASRCKPSVPSPPTPVKYSLLLWDFGSKNPTWVGTIEEELERFVTSHVPLLSLKPMPAEKRAVVHSLCHYYHIVSESVDTEPNRSCLLTRTATTSLPALLLSAAIADPERHNPHTFIQQICEGGEDEMRGRVLLMEGENVNAVVVSRILHGFAGEFVCGAEEATRDEKRRMRVYFVHSSRQQQAYRHLRSVRPPFEVHLPSRPGEQITACVHPPSSISWAKLVCSKTKGDFE</sequence>
<dbReference type="InterPro" id="IPR036867">
    <property type="entry name" value="R3H_dom_sf"/>
</dbReference>
<dbReference type="OrthoDB" id="6512771at2759"/>
<dbReference type="InterPro" id="IPR001374">
    <property type="entry name" value="R3H_dom"/>
</dbReference>
<dbReference type="EMBL" id="AUPL01006715">
    <property type="protein sequence ID" value="ESL05628.1"/>
    <property type="molecule type" value="Genomic_DNA"/>
</dbReference>
<dbReference type="PROSITE" id="PS51061">
    <property type="entry name" value="R3H"/>
    <property type="match status" value="1"/>
</dbReference>
<dbReference type="Gene3D" id="3.30.1370.50">
    <property type="entry name" value="R3H-like domain"/>
    <property type="match status" value="1"/>
</dbReference>
<dbReference type="GO" id="GO:0008270">
    <property type="term" value="F:zinc ion binding"/>
    <property type="evidence" value="ECO:0007669"/>
    <property type="project" value="UniProtKB-KW"/>
</dbReference>
<proteinExistence type="inferred from homology"/>
<evidence type="ECO:0000313" key="14">
    <source>
        <dbReference type="Proteomes" id="UP000031737"/>
    </source>
</evidence>
<dbReference type="PANTHER" id="PTHR12360:SF12">
    <property type="entry name" value="TRANSCRIPTIONAL REPRESSOR NF-X1"/>
    <property type="match status" value="1"/>
</dbReference>
<dbReference type="InterPro" id="IPR034078">
    <property type="entry name" value="NFX1_fam"/>
</dbReference>
<evidence type="ECO:0008006" key="15">
    <source>
        <dbReference type="Google" id="ProtNLM"/>
    </source>
</evidence>
<dbReference type="PROSITE" id="PS01359">
    <property type="entry name" value="ZF_PHD_1"/>
    <property type="match status" value="1"/>
</dbReference>
<dbReference type="Pfam" id="PF01422">
    <property type="entry name" value="zf-NF-X1"/>
    <property type="match status" value="9"/>
</dbReference>
<evidence type="ECO:0000256" key="7">
    <source>
        <dbReference type="ARBA" id="ARBA00023015"/>
    </source>
</evidence>
<keyword evidence="5 10" id="KW-0863">Zinc-finger</keyword>
<dbReference type="CDD" id="cd02325">
    <property type="entry name" value="R3H"/>
    <property type="match status" value="1"/>
</dbReference>
<reference evidence="13 14" key="1">
    <citation type="submission" date="2013-07" db="EMBL/GenBank/DDBJ databases">
        <authorList>
            <person name="Stoco P.H."/>
            <person name="Wagner G."/>
            <person name="Gerber A."/>
            <person name="Zaha A."/>
            <person name="Thompson C."/>
            <person name="Bartholomeu D.C."/>
            <person name="Luckemeyer D.D."/>
            <person name="Bahia D."/>
            <person name="Loreto E."/>
            <person name="Prestes E.B."/>
            <person name="Lima F.M."/>
            <person name="Rodrigues-Luiz G."/>
            <person name="Vallejo G.A."/>
            <person name="Filho J.F."/>
            <person name="Monteiro K.M."/>
            <person name="Tyler K.M."/>
            <person name="de Almeida L.G."/>
            <person name="Ortiz M.F."/>
            <person name="Siervo M.A."/>
            <person name="de Moraes M.H."/>
            <person name="Cunha O.L."/>
            <person name="Mendonca-Neto R."/>
            <person name="Silva R."/>
            <person name="Teixeira S.M."/>
            <person name="Murta S.M."/>
            <person name="Sincero T.C."/>
            <person name="Mendes T.A."/>
            <person name="Urmenyi T.P."/>
            <person name="Silva V.G."/>
            <person name="da Rocha W.D."/>
            <person name="Andersson B."/>
            <person name="Romanha A.J."/>
            <person name="Steindel M."/>
            <person name="de Vasconcelos A.T."/>
            <person name="Grisard E.C."/>
        </authorList>
    </citation>
    <scope>NUCLEOTIDE SEQUENCE [LARGE SCALE GENOMIC DNA]</scope>
    <source>
        <strain evidence="13 14">SC58</strain>
    </source>
</reference>
<dbReference type="Proteomes" id="UP000031737">
    <property type="component" value="Unassembled WGS sequence"/>
</dbReference>
<dbReference type="InterPro" id="IPR000967">
    <property type="entry name" value="Znf_NFX1"/>
</dbReference>
<evidence type="ECO:0000259" key="11">
    <source>
        <dbReference type="PROSITE" id="PS50089"/>
    </source>
</evidence>
<protein>
    <recommendedName>
        <fullName evidence="15">Transcription factor-like protein</fullName>
    </recommendedName>
</protein>
<dbReference type="AlphaFoldDB" id="A0A061IS94"/>
<feature type="domain" description="R3H" evidence="12">
    <location>
        <begin position="618"/>
        <end position="680"/>
    </location>
</feature>
<dbReference type="PANTHER" id="PTHR12360">
    <property type="entry name" value="NUCLEAR TRANSCRIPTION FACTOR, X-BOX BINDING 1 NFX1"/>
    <property type="match status" value="1"/>
</dbReference>
<evidence type="ECO:0000259" key="12">
    <source>
        <dbReference type="PROSITE" id="PS51061"/>
    </source>
</evidence>
<dbReference type="GO" id="GO:0005634">
    <property type="term" value="C:nucleus"/>
    <property type="evidence" value="ECO:0007669"/>
    <property type="project" value="UniProtKB-SubCell"/>
</dbReference>
<organism evidence="13 14">
    <name type="scientific">Trypanosoma rangeli SC58</name>
    <dbReference type="NCBI Taxonomy" id="429131"/>
    <lineage>
        <taxon>Eukaryota</taxon>
        <taxon>Discoba</taxon>
        <taxon>Euglenozoa</taxon>
        <taxon>Kinetoplastea</taxon>
        <taxon>Metakinetoplastina</taxon>
        <taxon>Trypanosomatida</taxon>
        <taxon>Trypanosomatidae</taxon>
        <taxon>Trypanosoma</taxon>
        <taxon>Herpetosoma</taxon>
    </lineage>
</organism>
<name>A0A061IS94_TRYRA</name>
<keyword evidence="9" id="KW-0539">Nucleus</keyword>
<evidence type="ECO:0000256" key="2">
    <source>
        <dbReference type="ARBA" id="ARBA00007269"/>
    </source>
</evidence>
<dbReference type="SUPFAM" id="SSF82708">
    <property type="entry name" value="R3H domain"/>
    <property type="match status" value="1"/>
</dbReference>
<keyword evidence="6" id="KW-0862">Zinc</keyword>
<keyword evidence="8" id="KW-0804">Transcription</keyword>
<dbReference type="GO" id="GO:0000981">
    <property type="term" value="F:DNA-binding transcription factor activity, RNA polymerase II-specific"/>
    <property type="evidence" value="ECO:0007669"/>
    <property type="project" value="TreeGrafter"/>
</dbReference>
<evidence type="ECO:0000256" key="9">
    <source>
        <dbReference type="ARBA" id="ARBA00023242"/>
    </source>
</evidence>
<dbReference type="SMART" id="SM00438">
    <property type="entry name" value="ZnF_NFX"/>
    <property type="match status" value="9"/>
</dbReference>
<dbReference type="GO" id="GO:0000977">
    <property type="term" value="F:RNA polymerase II transcription regulatory region sequence-specific DNA binding"/>
    <property type="evidence" value="ECO:0007669"/>
    <property type="project" value="TreeGrafter"/>
</dbReference>
<comment type="subcellular location">
    <subcellularLocation>
        <location evidence="1">Nucleus</location>
    </subcellularLocation>
</comment>
<keyword evidence="4" id="KW-0677">Repeat</keyword>
<evidence type="ECO:0000256" key="10">
    <source>
        <dbReference type="PROSITE-ProRule" id="PRU00175"/>
    </source>
</evidence>
<keyword evidence="3" id="KW-0479">Metal-binding</keyword>